<sequence length="69" mass="7942">GSIVSQSMRRYNCVRLSARQLNIKNLVSYEKIQGPVEAIMFINKQGVKICVKPDHKQAQPAMKNIEERR</sequence>
<dbReference type="GO" id="GO:0006955">
    <property type="term" value="P:immune response"/>
    <property type="evidence" value="ECO:0007669"/>
    <property type="project" value="InterPro"/>
</dbReference>
<dbReference type="InterPro" id="IPR008105">
    <property type="entry name" value="Chemokine_XCL1/XCL2"/>
</dbReference>
<keyword evidence="2" id="KW-0202">Cytokine</keyword>
<feature type="domain" description="Chemokine interleukin-8-like" evidence="3">
    <location>
        <begin position="8"/>
        <end position="65"/>
    </location>
</feature>
<keyword evidence="5" id="KW-1185">Reference proteome</keyword>
<dbReference type="InterPro" id="IPR036048">
    <property type="entry name" value="Interleukin_8-like_sf"/>
</dbReference>
<dbReference type="STRING" id="118200.A0A093G644"/>
<evidence type="ECO:0000259" key="3">
    <source>
        <dbReference type="SMART" id="SM00199"/>
    </source>
</evidence>
<dbReference type="AlphaFoldDB" id="A0A093G644"/>
<dbReference type="PRINTS" id="PR01731">
    <property type="entry name" value="LYMPHOTACTIN"/>
</dbReference>
<dbReference type="Gene3D" id="2.40.50.40">
    <property type="match status" value="1"/>
</dbReference>
<dbReference type="InterPro" id="IPR001811">
    <property type="entry name" value="Chemokine_IL8-like_dom"/>
</dbReference>
<gene>
    <name evidence="4" type="ORF">N307_06612</name>
</gene>
<name>A0A093G644_DRYPU</name>
<dbReference type="GO" id="GO:0008009">
    <property type="term" value="F:chemokine activity"/>
    <property type="evidence" value="ECO:0007669"/>
    <property type="project" value="InterPro"/>
</dbReference>
<proteinExistence type="inferred from homology"/>
<organism evidence="4 5">
    <name type="scientific">Dryobates pubescens</name>
    <name type="common">Downy woodpecker</name>
    <name type="synonym">Picoides pubescens</name>
    <dbReference type="NCBI Taxonomy" id="118200"/>
    <lineage>
        <taxon>Eukaryota</taxon>
        <taxon>Metazoa</taxon>
        <taxon>Chordata</taxon>
        <taxon>Craniata</taxon>
        <taxon>Vertebrata</taxon>
        <taxon>Euteleostomi</taxon>
        <taxon>Archelosauria</taxon>
        <taxon>Archosauria</taxon>
        <taxon>Dinosauria</taxon>
        <taxon>Saurischia</taxon>
        <taxon>Theropoda</taxon>
        <taxon>Coelurosauria</taxon>
        <taxon>Aves</taxon>
        <taxon>Neognathae</taxon>
        <taxon>Neoaves</taxon>
        <taxon>Telluraves</taxon>
        <taxon>Coraciimorphae</taxon>
        <taxon>Piciformes</taxon>
        <taxon>Picidae</taxon>
        <taxon>Dryobates</taxon>
    </lineage>
</organism>
<dbReference type="SUPFAM" id="SSF54117">
    <property type="entry name" value="Interleukin 8-like chemokines"/>
    <property type="match status" value="1"/>
</dbReference>
<dbReference type="Pfam" id="PF00048">
    <property type="entry name" value="IL8"/>
    <property type="match status" value="1"/>
</dbReference>
<reference evidence="4 5" key="1">
    <citation type="submission" date="2014-04" db="EMBL/GenBank/DDBJ databases">
        <title>Genome evolution of avian class.</title>
        <authorList>
            <person name="Zhang G."/>
            <person name="Li C."/>
        </authorList>
    </citation>
    <scope>NUCLEOTIDE SEQUENCE [LARGE SCALE GENOMIC DNA]</scope>
    <source>
        <strain evidence="4">BGI_N307</strain>
    </source>
</reference>
<evidence type="ECO:0000313" key="5">
    <source>
        <dbReference type="Proteomes" id="UP000053875"/>
    </source>
</evidence>
<feature type="non-terminal residue" evidence="4">
    <location>
        <position position="69"/>
    </location>
</feature>
<dbReference type="EMBL" id="KL214899">
    <property type="protein sequence ID" value="KFV62234.1"/>
    <property type="molecule type" value="Genomic_DNA"/>
</dbReference>
<feature type="non-terminal residue" evidence="4">
    <location>
        <position position="1"/>
    </location>
</feature>
<accession>A0A093G644</accession>
<dbReference type="Proteomes" id="UP000053875">
    <property type="component" value="Unassembled WGS sequence"/>
</dbReference>
<evidence type="ECO:0000313" key="4">
    <source>
        <dbReference type="EMBL" id="KFV62234.1"/>
    </source>
</evidence>
<evidence type="ECO:0000256" key="2">
    <source>
        <dbReference type="ARBA" id="ARBA00022514"/>
    </source>
</evidence>
<protein>
    <recommendedName>
        <fullName evidence="3">Chemokine interleukin-8-like domain-containing protein</fullName>
    </recommendedName>
</protein>
<dbReference type="SMART" id="SM00199">
    <property type="entry name" value="SCY"/>
    <property type="match status" value="1"/>
</dbReference>
<dbReference type="GO" id="GO:0005615">
    <property type="term" value="C:extracellular space"/>
    <property type="evidence" value="ECO:0007669"/>
    <property type="project" value="UniProtKB-KW"/>
</dbReference>
<comment type="similarity">
    <text evidence="1">Belongs to the intercrine gamma family.</text>
</comment>
<evidence type="ECO:0000256" key="1">
    <source>
        <dbReference type="ARBA" id="ARBA00006894"/>
    </source>
</evidence>